<reference evidence="1 2" key="1">
    <citation type="submission" date="2019-03" db="EMBL/GenBank/DDBJ databases">
        <title>Genomic Encyclopedia of Type Strains, Phase IV (KMG-IV): sequencing the most valuable type-strain genomes for metagenomic binning, comparative biology and taxonomic classification.</title>
        <authorList>
            <person name="Goeker M."/>
        </authorList>
    </citation>
    <scope>NUCLEOTIDE SEQUENCE [LARGE SCALE GENOMIC DNA]</scope>
    <source>
        <strain evidence="1 2">DSM 15264</strain>
    </source>
</reference>
<evidence type="ECO:0000313" key="2">
    <source>
        <dbReference type="Proteomes" id="UP000294772"/>
    </source>
</evidence>
<proteinExistence type="predicted"/>
<comment type="caution">
    <text evidence="1">The sequence shown here is derived from an EMBL/GenBank/DDBJ whole genome shotgun (WGS) entry which is preliminary data.</text>
</comment>
<name>A0AA46DEU4_9BURK</name>
<organism evidence="1 2">
    <name type="scientific">Caldimonas thermodepolymerans</name>
    <dbReference type="NCBI Taxonomy" id="215580"/>
    <lineage>
        <taxon>Bacteria</taxon>
        <taxon>Pseudomonadati</taxon>
        <taxon>Pseudomonadota</taxon>
        <taxon>Betaproteobacteria</taxon>
        <taxon>Burkholderiales</taxon>
        <taxon>Sphaerotilaceae</taxon>
        <taxon>Caldimonas</taxon>
    </lineage>
</organism>
<dbReference type="RefSeq" id="WP_132764538.1">
    <property type="nucleotide sequence ID" value="NZ_CP110416.1"/>
</dbReference>
<dbReference type="Proteomes" id="UP000294772">
    <property type="component" value="Unassembled WGS sequence"/>
</dbReference>
<evidence type="ECO:0000313" key="1">
    <source>
        <dbReference type="EMBL" id="TCP08387.1"/>
    </source>
</evidence>
<dbReference type="EMBL" id="SLXF01000003">
    <property type="protein sequence ID" value="TCP08387.1"/>
    <property type="molecule type" value="Genomic_DNA"/>
</dbReference>
<accession>A0AA46DEU4</accession>
<sequence length="169" mass="18697">MTSLAEGDLQIALPAGAAGRKFDDGATHGLSHCMKAVDFIVELDERILFIEFKDPDHPAAQPRDRNTFLTKILSGGLDSDLKTKYRDSFLYEWASGRVTKPIYYLVLIGASSLSEAELLARTDALRRQLPAFGPGDKPWKKPFVAGCGVMNIETWNEKLPQFPVSRLSA</sequence>
<gene>
    <name evidence="1" type="ORF">EV676_103420</name>
</gene>
<dbReference type="AlphaFoldDB" id="A0AA46DEU4"/>
<protein>
    <submittedName>
        <fullName evidence="1">Uncharacterized protein</fullName>
    </submittedName>
</protein>